<evidence type="ECO:0000313" key="1">
    <source>
        <dbReference type="EMBL" id="GLI91072.1"/>
    </source>
</evidence>
<dbReference type="Gene3D" id="1.10.490.110">
    <property type="entry name" value="Uncharacterized conserved protein DUF2267"/>
    <property type="match status" value="1"/>
</dbReference>
<dbReference type="InterPro" id="IPR018727">
    <property type="entry name" value="DUF2267"/>
</dbReference>
<reference evidence="1" key="1">
    <citation type="journal article" date="2023" name="Int. J. Syst. Evol. Microbiol.">
        <title>Methylocystis iwaonis sp. nov., a type II methane-oxidizing bacterium from surface soil of a rice paddy field in Japan, and emended description of the genus Methylocystis (ex Whittenbury et al. 1970) Bowman et al. 1993.</title>
        <authorList>
            <person name="Kaise H."/>
            <person name="Sawadogo J.B."/>
            <person name="Alam M.S."/>
            <person name="Ueno C."/>
            <person name="Dianou D."/>
            <person name="Shinjo R."/>
            <person name="Asakawa S."/>
        </authorList>
    </citation>
    <scope>NUCLEOTIDE SEQUENCE</scope>
    <source>
        <strain evidence="1">LMG27198</strain>
    </source>
</reference>
<dbReference type="Pfam" id="PF10025">
    <property type="entry name" value="DUF2267"/>
    <property type="match status" value="1"/>
</dbReference>
<name>A0A9W6LQ17_9HYPH</name>
<gene>
    <name evidence="1" type="ORF">LMG27198_00640</name>
</gene>
<evidence type="ECO:0000313" key="2">
    <source>
        <dbReference type="Proteomes" id="UP001144323"/>
    </source>
</evidence>
<sequence length="154" mass="17386">MSETQVSALDHTVQETNVWLKELAEDHALGDRPHAYSALRAVLHALRDRLEPEQAVHLGAQLPLLVRGIYYAGWRPADTPDVTRRLDDFEARIAQELFQGFRMDPEATARAVFALMWHRLDFNEIAKVVAELPLPLRALWPEAAQSLAQARAGE</sequence>
<keyword evidence="2" id="KW-1185">Reference proteome</keyword>
<dbReference type="AlphaFoldDB" id="A0A9W6LQ17"/>
<protein>
    <recommendedName>
        <fullName evidence="3">DUF2267 domain-containing protein</fullName>
    </recommendedName>
</protein>
<proteinExistence type="predicted"/>
<dbReference type="Proteomes" id="UP001144323">
    <property type="component" value="Unassembled WGS sequence"/>
</dbReference>
<dbReference type="InterPro" id="IPR038282">
    <property type="entry name" value="DUF2267_sf"/>
</dbReference>
<organism evidence="1 2">
    <name type="scientific">Methylocystis echinoides</name>
    <dbReference type="NCBI Taxonomy" id="29468"/>
    <lineage>
        <taxon>Bacteria</taxon>
        <taxon>Pseudomonadati</taxon>
        <taxon>Pseudomonadota</taxon>
        <taxon>Alphaproteobacteria</taxon>
        <taxon>Hyphomicrobiales</taxon>
        <taxon>Methylocystaceae</taxon>
        <taxon>Methylocystis</taxon>
    </lineage>
</organism>
<dbReference type="EMBL" id="BSEC01000001">
    <property type="protein sequence ID" value="GLI91072.1"/>
    <property type="molecule type" value="Genomic_DNA"/>
</dbReference>
<accession>A0A9W6LQ17</accession>
<evidence type="ECO:0008006" key="3">
    <source>
        <dbReference type="Google" id="ProtNLM"/>
    </source>
</evidence>
<comment type="caution">
    <text evidence="1">The sequence shown here is derived from an EMBL/GenBank/DDBJ whole genome shotgun (WGS) entry which is preliminary data.</text>
</comment>
<dbReference type="RefSeq" id="WP_281799634.1">
    <property type="nucleotide sequence ID" value="NZ_BSEC01000001.1"/>
</dbReference>